<gene>
    <name evidence="2" type="ORF">GCM10008917_24740</name>
</gene>
<feature type="signal peptide" evidence="1">
    <location>
        <begin position="1"/>
        <end position="24"/>
    </location>
</feature>
<dbReference type="Proteomes" id="UP001400965">
    <property type="component" value="Unassembled WGS sequence"/>
</dbReference>
<evidence type="ECO:0000313" key="3">
    <source>
        <dbReference type="Proteomes" id="UP001400965"/>
    </source>
</evidence>
<dbReference type="RefSeq" id="WP_346046473.1">
    <property type="nucleotide sequence ID" value="NZ_BAAACP010000018.1"/>
</dbReference>
<evidence type="ECO:0000256" key="1">
    <source>
        <dbReference type="SAM" id="SignalP"/>
    </source>
</evidence>
<evidence type="ECO:0000313" key="2">
    <source>
        <dbReference type="EMBL" id="GAA0865807.1"/>
    </source>
</evidence>
<feature type="chain" id="PRO_5047282451" description="Lipoprotein" evidence="1">
    <location>
        <begin position="25"/>
        <end position="159"/>
    </location>
</feature>
<dbReference type="EMBL" id="BAAACP010000018">
    <property type="protein sequence ID" value="GAA0865807.1"/>
    <property type="molecule type" value="Genomic_DNA"/>
</dbReference>
<sequence>MKLKRIISLSLVIISISLSLVGCSNNNKSNDIQNSTNKTTNAEKSNTKYIDMDKEAASNKVSTGEAKDIVNDKFKGIINSNKLLIGGDFFGLSDGISIGNKNYYVFYFKGKDQSAETSKRILVDANTGEIYGNYTSKESELIDINDFINDVVKDKSNLN</sequence>
<keyword evidence="1" id="KW-0732">Signal</keyword>
<evidence type="ECO:0008006" key="4">
    <source>
        <dbReference type="Google" id="ProtNLM"/>
    </source>
</evidence>
<dbReference type="PROSITE" id="PS51257">
    <property type="entry name" value="PROKAR_LIPOPROTEIN"/>
    <property type="match status" value="1"/>
</dbReference>
<proteinExistence type="predicted"/>
<protein>
    <recommendedName>
        <fullName evidence="4">Lipoprotein</fullName>
    </recommendedName>
</protein>
<name>A0ABN1M8Z2_9FIRM</name>
<accession>A0ABN1M8Z2</accession>
<comment type="caution">
    <text evidence="2">The sequence shown here is derived from an EMBL/GenBank/DDBJ whole genome shotgun (WGS) entry which is preliminary data.</text>
</comment>
<organism evidence="2 3">
    <name type="scientific">Paraclostridium tenue</name>
    <dbReference type="NCBI Taxonomy" id="1737"/>
    <lineage>
        <taxon>Bacteria</taxon>
        <taxon>Bacillati</taxon>
        <taxon>Bacillota</taxon>
        <taxon>Clostridia</taxon>
        <taxon>Peptostreptococcales</taxon>
        <taxon>Peptostreptococcaceae</taxon>
        <taxon>Paraclostridium</taxon>
    </lineage>
</organism>
<keyword evidence="3" id="KW-1185">Reference proteome</keyword>
<reference evidence="2 3" key="1">
    <citation type="journal article" date="2019" name="Int. J. Syst. Evol. Microbiol.">
        <title>The Global Catalogue of Microorganisms (GCM) 10K type strain sequencing project: providing services to taxonomists for standard genome sequencing and annotation.</title>
        <authorList>
            <consortium name="The Broad Institute Genomics Platform"/>
            <consortium name="The Broad Institute Genome Sequencing Center for Infectious Disease"/>
            <person name="Wu L."/>
            <person name="Ma J."/>
        </authorList>
    </citation>
    <scope>NUCLEOTIDE SEQUENCE [LARGE SCALE GENOMIC DNA]</scope>
    <source>
        <strain evidence="2 3">JCM 6486</strain>
    </source>
</reference>